<evidence type="ECO:0000313" key="1">
    <source>
        <dbReference type="EMBL" id="KAH3817632.1"/>
    </source>
</evidence>
<proteinExistence type="predicted"/>
<name>A0A9D4GIT4_DREPO</name>
<accession>A0A9D4GIT4</accession>
<dbReference type="AlphaFoldDB" id="A0A9D4GIT4"/>
<protein>
    <submittedName>
        <fullName evidence="1">Uncharacterized protein</fullName>
    </submittedName>
</protein>
<reference evidence="1" key="2">
    <citation type="submission" date="2020-11" db="EMBL/GenBank/DDBJ databases">
        <authorList>
            <person name="McCartney M.A."/>
            <person name="Auch B."/>
            <person name="Kono T."/>
            <person name="Mallez S."/>
            <person name="Becker A."/>
            <person name="Gohl D.M."/>
            <person name="Silverstein K.A.T."/>
            <person name="Koren S."/>
            <person name="Bechman K.B."/>
            <person name="Herman A."/>
            <person name="Abrahante J.E."/>
            <person name="Garbe J."/>
        </authorList>
    </citation>
    <scope>NUCLEOTIDE SEQUENCE</scope>
    <source>
        <strain evidence="1">Duluth1</strain>
        <tissue evidence="1">Whole animal</tissue>
    </source>
</reference>
<keyword evidence="2" id="KW-1185">Reference proteome</keyword>
<evidence type="ECO:0000313" key="2">
    <source>
        <dbReference type="Proteomes" id="UP000828390"/>
    </source>
</evidence>
<dbReference type="Proteomes" id="UP000828390">
    <property type="component" value="Unassembled WGS sequence"/>
</dbReference>
<reference evidence="1" key="1">
    <citation type="journal article" date="2019" name="bioRxiv">
        <title>The Genome of the Zebra Mussel, Dreissena polymorpha: A Resource for Invasive Species Research.</title>
        <authorList>
            <person name="McCartney M.A."/>
            <person name="Auch B."/>
            <person name="Kono T."/>
            <person name="Mallez S."/>
            <person name="Zhang Y."/>
            <person name="Obille A."/>
            <person name="Becker A."/>
            <person name="Abrahante J.E."/>
            <person name="Garbe J."/>
            <person name="Badalamenti J.P."/>
            <person name="Herman A."/>
            <person name="Mangelson H."/>
            <person name="Liachko I."/>
            <person name="Sullivan S."/>
            <person name="Sone E.D."/>
            <person name="Koren S."/>
            <person name="Silverstein K.A.T."/>
            <person name="Beckman K.B."/>
            <person name="Gohl D.M."/>
        </authorList>
    </citation>
    <scope>NUCLEOTIDE SEQUENCE</scope>
    <source>
        <strain evidence="1">Duluth1</strain>
        <tissue evidence="1">Whole animal</tissue>
    </source>
</reference>
<gene>
    <name evidence="1" type="ORF">DPMN_119186</name>
</gene>
<organism evidence="1 2">
    <name type="scientific">Dreissena polymorpha</name>
    <name type="common">Zebra mussel</name>
    <name type="synonym">Mytilus polymorpha</name>
    <dbReference type="NCBI Taxonomy" id="45954"/>
    <lineage>
        <taxon>Eukaryota</taxon>
        <taxon>Metazoa</taxon>
        <taxon>Spiralia</taxon>
        <taxon>Lophotrochozoa</taxon>
        <taxon>Mollusca</taxon>
        <taxon>Bivalvia</taxon>
        <taxon>Autobranchia</taxon>
        <taxon>Heteroconchia</taxon>
        <taxon>Euheterodonta</taxon>
        <taxon>Imparidentia</taxon>
        <taxon>Neoheterodontei</taxon>
        <taxon>Myida</taxon>
        <taxon>Dreissenoidea</taxon>
        <taxon>Dreissenidae</taxon>
        <taxon>Dreissena</taxon>
    </lineage>
</organism>
<dbReference type="EMBL" id="JAIWYP010000005">
    <property type="protein sequence ID" value="KAH3817632.1"/>
    <property type="molecule type" value="Genomic_DNA"/>
</dbReference>
<sequence>MSRTMQKWVSNHMLQKQLRASLPIQAEIAILAILSANKTTKPFVTLQSTAEVLQHNTNCFP</sequence>
<comment type="caution">
    <text evidence="1">The sequence shown here is derived from an EMBL/GenBank/DDBJ whole genome shotgun (WGS) entry which is preliminary data.</text>
</comment>